<dbReference type="GO" id="GO:0003677">
    <property type="term" value="F:DNA binding"/>
    <property type="evidence" value="ECO:0007669"/>
    <property type="project" value="InterPro"/>
</dbReference>
<gene>
    <name evidence="2" type="ORF">METZ01_LOCUS402789</name>
</gene>
<protein>
    <recommendedName>
        <fullName evidence="1">HTH merR-type domain-containing protein</fullName>
    </recommendedName>
</protein>
<dbReference type="PROSITE" id="PS50937">
    <property type="entry name" value="HTH_MERR_2"/>
    <property type="match status" value="1"/>
</dbReference>
<feature type="domain" description="HTH merR-type" evidence="1">
    <location>
        <begin position="12"/>
        <end position="50"/>
    </location>
</feature>
<dbReference type="Pfam" id="PF13411">
    <property type="entry name" value="MerR_1"/>
    <property type="match status" value="1"/>
</dbReference>
<dbReference type="InterPro" id="IPR009061">
    <property type="entry name" value="DNA-bd_dom_put_sf"/>
</dbReference>
<evidence type="ECO:0000259" key="1">
    <source>
        <dbReference type="PROSITE" id="PS50937"/>
    </source>
</evidence>
<dbReference type="Gene3D" id="1.10.1660.10">
    <property type="match status" value="1"/>
</dbReference>
<dbReference type="AlphaFoldDB" id="A0A382VV76"/>
<feature type="non-terminal residue" evidence="2">
    <location>
        <position position="50"/>
    </location>
</feature>
<dbReference type="GO" id="GO:0006355">
    <property type="term" value="P:regulation of DNA-templated transcription"/>
    <property type="evidence" value="ECO:0007669"/>
    <property type="project" value="InterPro"/>
</dbReference>
<sequence>MSPDNPLIKKLYYSISEVSKITGLKQYVLRYWETEFTQLKPPKNRAGNRT</sequence>
<evidence type="ECO:0000313" key="2">
    <source>
        <dbReference type="EMBL" id="SVD49935.1"/>
    </source>
</evidence>
<organism evidence="2">
    <name type="scientific">marine metagenome</name>
    <dbReference type="NCBI Taxonomy" id="408172"/>
    <lineage>
        <taxon>unclassified sequences</taxon>
        <taxon>metagenomes</taxon>
        <taxon>ecological metagenomes</taxon>
    </lineage>
</organism>
<proteinExistence type="predicted"/>
<name>A0A382VV76_9ZZZZ</name>
<dbReference type="EMBL" id="UINC01154572">
    <property type="protein sequence ID" value="SVD49935.1"/>
    <property type="molecule type" value="Genomic_DNA"/>
</dbReference>
<dbReference type="InterPro" id="IPR000551">
    <property type="entry name" value="MerR-type_HTH_dom"/>
</dbReference>
<dbReference type="SUPFAM" id="SSF46955">
    <property type="entry name" value="Putative DNA-binding domain"/>
    <property type="match status" value="1"/>
</dbReference>
<reference evidence="2" key="1">
    <citation type="submission" date="2018-05" db="EMBL/GenBank/DDBJ databases">
        <authorList>
            <person name="Lanie J.A."/>
            <person name="Ng W.-L."/>
            <person name="Kazmierczak K.M."/>
            <person name="Andrzejewski T.M."/>
            <person name="Davidsen T.M."/>
            <person name="Wayne K.J."/>
            <person name="Tettelin H."/>
            <person name="Glass J.I."/>
            <person name="Rusch D."/>
            <person name="Podicherti R."/>
            <person name="Tsui H.-C.T."/>
            <person name="Winkler M.E."/>
        </authorList>
    </citation>
    <scope>NUCLEOTIDE SEQUENCE</scope>
</reference>
<accession>A0A382VV76</accession>